<organism evidence="6 7">
    <name type="scientific">Methylocaldum szegediense</name>
    <dbReference type="NCBI Taxonomy" id="73780"/>
    <lineage>
        <taxon>Bacteria</taxon>
        <taxon>Pseudomonadati</taxon>
        <taxon>Pseudomonadota</taxon>
        <taxon>Gammaproteobacteria</taxon>
        <taxon>Methylococcales</taxon>
        <taxon>Methylococcaceae</taxon>
        <taxon>Methylocaldum</taxon>
    </lineage>
</organism>
<dbReference type="InterPro" id="IPR003728">
    <property type="entry name" value="Ribosome_maturation_RimP"/>
</dbReference>
<accession>A0ABM9HX38</accession>
<evidence type="ECO:0000313" key="6">
    <source>
        <dbReference type="EMBL" id="CAI8742594.1"/>
    </source>
</evidence>
<proteinExistence type="inferred from homology"/>
<keyword evidence="7" id="KW-1185">Reference proteome</keyword>
<dbReference type="PANTHER" id="PTHR33867:SF1">
    <property type="entry name" value="RIBOSOME MATURATION FACTOR RIMP"/>
    <property type="match status" value="1"/>
</dbReference>
<protein>
    <recommendedName>
        <fullName evidence="3">Ribosome maturation factor RimP</fullName>
    </recommendedName>
</protein>
<dbReference type="InterPro" id="IPR036847">
    <property type="entry name" value="RimP_C_sf"/>
</dbReference>
<comment type="function">
    <text evidence="3">Required for maturation of 30S ribosomal subunits.</text>
</comment>
<sequence>MKPQERLTGLIEPVVSGLGYELISVEFDAHRRVLRVYIDNEAGISLDDCSKVSYQLSGVLDVEDPIPGRYQLEISSPGLDRPLSKLEHFARFKGCQARLQLAYPIGGRRKFKAYLAGVEGDNVLIQEGGETLRVPFESIEKARLAPEFSS</sequence>
<name>A0ABM9HX38_9GAMM</name>
<comment type="subcellular location">
    <subcellularLocation>
        <location evidence="3">Cytoplasm</location>
    </subcellularLocation>
</comment>
<comment type="similarity">
    <text evidence="3">Belongs to the RimP family.</text>
</comment>
<dbReference type="SUPFAM" id="SSF75420">
    <property type="entry name" value="YhbC-like, N-terminal domain"/>
    <property type="match status" value="1"/>
</dbReference>
<dbReference type="EMBL" id="OX458333">
    <property type="protein sequence ID" value="CAI8742594.1"/>
    <property type="molecule type" value="Genomic_DNA"/>
</dbReference>
<dbReference type="Pfam" id="PF17384">
    <property type="entry name" value="DUF150_C"/>
    <property type="match status" value="1"/>
</dbReference>
<evidence type="ECO:0000256" key="2">
    <source>
        <dbReference type="ARBA" id="ARBA00022517"/>
    </source>
</evidence>
<keyword evidence="1 3" id="KW-0963">Cytoplasm</keyword>
<dbReference type="InterPro" id="IPR028998">
    <property type="entry name" value="RimP_C"/>
</dbReference>
<reference evidence="6 7" key="1">
    <citation type="submission" date="2023-03" db="EMBL/GenBank/DDBJ databases">
        <authorList>
            <person name="Pearce D."/>
        </authorList>
    </citation>
    <scope>NUCLEOTIDE SEQUENCE [LARGE SCALE GENOMIC DNA]</scope>
    <source>
        <strain evidence="6">Msz</strain>
    </source>
</reference>
<dbReference type="Proteomes" id="UP001162030">
    <property type="component" value="Chromosome"/>
</dbReference>
<dbReference type="InterPro" id="IPR028989">
    <property type="entry name" value="RimP_N"/>
</dbReference>
<dbReference type="PANTHER" id="PTHR33867">
    <property type="entry name" value="RIBOSOME MATURATION FACTOR RIMP"/>
    <property type="match status" value="1"/>
</dbReference>
<gene>
    <name evidence="3 6" type="primary">rimP</name>
    <name evidence="6" type="ORF">MSZNOR_0496</name>
</gene>
<dbReference type="CDD" id="cd01734">
    <property type="entry name" value="YlxS_C"/>
    <property type="match status" value="1"/>
</dbReference>
<dbReference type="Gene3D" id="2.30.30.180">
    <property type="entry name" value="Ribosome maturation factor RimP, C-terminal domain"/>
    <property type="match status" value="1"/>
</dbReference>
<dbReference type="InterPro" id="IPR035956">
    <property type="entry name" value="RimP_N_sf"/>
</dbReference>
<evidence type="ECO:0000313" key="7">
    <source>
        <dbReference type="Proteomes" id="UP001162030"/>
    </source>
</evidence>
<dbReference type="NCBIfam" id="NF000927">
    <property type="entry name" value="PRK00092.1-1"/>
    <property type="match status" value="1"/>
</dbReference>
<evidence type="ECO:0000256" key="1">
    <source>
        <dbReference type="ARBA" id="ARBA00022490"/>
    </source>
</evidence>
<dbReference type="RefSeq" id="WP_026610597.1">
    <property type="nucleotide sequence ID" value="NZ_OX458333.1"/>
</dbReference>
<evidence type="ECO:0000259" key="4">
    <source>
        <dbReference type="Pfam" id="PF02576"/>
    </source>
</evidence>
<dbReference type="Pfam" id="PF02576">
    <property type="entry name" value="RimP_N"/>
    <property type="match status" value="1"/>
</dbReference>
<dbReference type="Gene3D" id="3.30.300.70">
    <property type="entry name" value="RimP-like superfamily, N-terminal"/>
    <property type="match status" value="1"/>
</dbReference>
<dbReference type="HAMAP" id="MF_01077">
    <property type="entry name" value="RimP"/>
    <property type="match status" value="1"/>
</dbReference>
<evidence type="ECO:0000259" key="5">
    <source>
        <dbReference type="Pfam" id="PF17384"/>
    </source>
</evidence>
<feature type="domain" description="Ribosome maturation factor RimP N-terminal" evidence="4">
    <location>
        <begin position="10"/>
        <end position="80"/>
    </location>
</feature>
<keyword evidence="2 3" id="KW-0690">Ribosome biogenesis</keyword>
<feature type="domain" description="Ribosome maturation factor RimP C-terminal" evidence="5">
    <location>
        <begin position="83"/>
        <end position="148"/>
    </location>
</feature>
<evidence type="ECO:0000256" key="3">
    <source>
        <dbReference type="HAMAP-Rule" id="MF_01077"/>
    </source>
</evidence>
<dbReference type="SUPFAM" id="SSF74942">
    <property type="entry name" value="YhbC-like, C-terminal domain"/>
    <property type="match status" value="1"/>
</dbReference>